<dbReference type="EMBL" id="KK914972">
    <property type="protein sequence ID" value="KDP25827.1"/>
    <property type="molecule type" value="Genomic_DNA"/>
</dbReference>
<sequence>MLSKSSDQIHETLNSIDSSVQNVAQTTKDVKGHMHILSQHSDAIYNQSKEIANSQSEIREEQTRMNEKLKEGMETIHDAYSNLGQQVEILRIEAVEIEKQIDTVGEKMSSKMQYLQNTADDIEDKAGKSLDKQKELLDGQSTALKGLQLLTEFQSEALEESRITLQRLVEYGHKQQEQLLQRQEQLQQVHDHLMQNSKSMLAAQEAFESKQASMFIALDKLFALHNAMLLESRIIKSFFIYSMSIFIIYMFTSTKQTYTVRARLYIGLCATFLIEVAVLRITTNDIEQQAWLLNLIRSLFVLLSSLQFLHAIFTYRDYEVLNHHMIQTLIDKVNDMQRNKELLWETESEVNWSSWVETELPEEVDYLEDPDYMYPEEVGENSIISTNSITRKYDLRSRYRG</sequence>
<reference evidence="3 4" key="1">
    <citation type="journal article" date="2014" name="PLoS ONE">
        <title>Global Analysis of Gene Expression Profiles in Physic Nut (Jatropha curcas L.) Seedlings Exposed to Salt Stress.</title>
        <authorList>
            <person name="Zhang L."/>
            <person name="Zhang C."/>
            <person name="Wu P."/>
            <person name="Chen Y."/>
            <person name="Li M."/>
            <person name="Jiang H."/>
            <person name="Wu G."/>
        </authorList>
    </citation>
    <scope>NUCLEOTIDE SEQUENCE [LARGE SCALE GENOMIC DNA]</scope>
    <source>
        <strain evidence="4">cv. GZQX0401</strain>
        <tissue evidence="3">Young leaves</tissue>
    </source>
</reference>
<protein>
    <recommendedName>
        <fullName evidence="5">Protein GAMETE EXPRESSED 1</fullName>
    </recommendedName>
</protein>
<keyword evidence="2" id="KW-1133">Transmembrane helix</keyword>
<keyword evidence="2" id="KW-0472">Membrane</keyword>
<evidence type="ECO:0000256" key="1">
    <source>
        <dbReference type="SAM" id="Coils"/>
    </source>
</evidence>
<dbReference type="STRING" id="180498.A0A067JPM5"/>
<feature type="transmembrane region" description="Helical" evidence="2">
    <location>
        <begin position="234"/>
        <end position="252"/>
    </location>
</feature>
<feature type="transmembrane region" description="Helical" evidence="2">
    <location>
        <begin position="264"/>
        <end position="283"/>
    </location>
</feature>
<keyword evidence="4" id="KW-1185">Reference proteome</keyword>
<keyword evidence="2" id="KW-0812">Transmembrane</keyword>
<name>A0A067JPM5_JATCU</name>
<dbReference type="OrthoDB" id="377549at2759"/>
<gene>
    <name evidence="3" type="ORF">JCGZ_22549</name>
</gene>
<evidence type="ECO:0000313" key="3">
    <source>
        <dbReference type="EMBL" id="KDP25827.1"/>
    </source>
</evidence>
<feature type="coiled-coil region" evidence="1">
    <location>
        <begin position="51"/>
        <end position="100"/>
    </location>
</feature>
<accession>A0A067JPM5</accession>
<dbReference type="PANTHER" id="PTHR33538">
    <property type="entry name" value="PROTEIN GAMETE EXPRESSED 1"/>
    <property type="match status" value="1"/>
</dbReference>
<evidence type="ECO:0008006" key="5">
    <source>
        <dbReference type="Google" id="ProtNLM"/>
    </source>
</evidence>
<dbReference type="PANTHER" id="PTHR33538:SF2">
    <property type="entry name" value="PROTEIN GAMETE EXPRESSED 1"/>
    <property type="match status" value="1"/>
</dbReference>
<feature type="transmembrane region" description="Helical" evidence="2">
    <location>
        <begin position="295"/>
        <end position="315"/>
    </location>
</feature>
<proteinExistence type="predicted"/>
<dbReference type="InterPro" id="IPR040346">
    <property type="entry name" value="GEX1/Brambleberry"/>
</dbReference>
<evidence type="ECO:0000313" key="4">
    <source>
        <dbReference type="Proteomes" id="UP000027138"/>
    </source>
</evidence>
<keyword evidence="1" id="KW-0175">Coiled coil</keyword>
<dbReference type="AlphaFoldDB" id="A0A067JPM5"/>
<dbReference type="Proteomes" id="UP000027138">
    <property type="component" value="Unassembled WGS sequence"/>
</dbReference>
<organism evidence="3 4">
    <name type="scientific">Jatropha curcas</name>
    <name type="common">Barbados nut</name>
    <dbReference type="NCBI Taxonomy" id="180498"/>
    <lineage>
        <taxon>Eukaryota</taxon>
        <taxon>Viridiplantae</taxon>
        <taxon>Streptophyta</taxon>
        <taxon>Embryophyta</taxon>
        <taxon>Tracheophyta</taxon>
        <taxon>Spermatophyta</taxon>
        <taxon>Magnoliopsida</taxon>
        <taxon>eudicotyledons</taxon>
        <taxon>Gunneridae</taxon>
        <taxon>Pentapetalae</taxon>
        <taxon>rosids</taxon>
        <taxon>fabids</taxon>
        <taxon>Malpighiales</taxon>
        <taxon>Euphorbiaceae</taxon>
        <taxon>Crotonoideae</taxon>
        <taxon>Jatropheae</taxon>
        <taxon>Jatropha</taxon>
    </lineage>
</organism>
<evidence type="ECO:0000256" key="2">
    <source>
        <dbReference type="SAM" id="Phobius"/>
    </source>
</evidence>